<evidence type="ECO:0000256" key="1">
    <source>
        <dbReference type="ARBA" id="ARBA00006479"/>
    </source>
</evidence>
<organism evidence="2 3">
    <name type="scientific">Clostridium carnis</name>
    <dbReference type="NCBI Taxonomy" id="1530"/>
    <lineage>
        <taxon>Bacteria</taxon>
        <taxon>Bacillati</taxon>
        <taxon>Bacillota</taxon>
        <taxon>Clostridia</taxon>
        <taxon>Eubacteriales</taxon>
        <taxon>Clostridiaceae</taxon>
        <taxon>Clostridium</taxon>
    </lineage>
</organism>
<sequence>MEKFNLGIDIGGTFIKYALMDKQYRIKDKWKIETIKYDTADEFYDYICSNIKLIDEIDVIGISAPGLIDKDSNVKSYAAPNVAIMYGTNINDEIKKRTHKKVSSINDAKSAGLCEFEIGNAKGSKSSAFLIIGTGTGGCICDENGVVYGKDAFAGEFHNMPFVNDEIGGLDKMGDYASMTGLINIYNSKADMDEQVQYGYEVCKKYLDGNKIAELSVDEWIINIVAQLIVITVFYNPEVICIGGGISEEDWFINKVEEQYKKTCIEYLEADFITTKIDRCKYNNDANILGAIINASIKK</sequence>
<dbReference type="EC" id="2.7.1.85" evidence="2"/>
<accession>A0ABY6SN78</accession>
<dbReference type="SUPFAM" id="SSF53067">
    <property type="entry name" value="Actin-like ATPase domain"/>
    <property type="match status" value="1"/>
</dbReference>
<dbReference type="EMBL" id="UYIN01000001">
    <property type="protein sequence ID" value="VDG69567.1"/>
    <property type="molecule type" value="Genomic_DNA"/>
</dbReference>
<keyword evidence="2" id="KW-0418">Kinase</keyword>
<dbReference type="Gene3D" id="3.30.420.40">
    <property type="match status" value="2"/>
</dbReference>
<comment type="caution">
    <text evidence="2">The sequence shown here is derived from an EMBL/GenBank/DDBJ whole genome shotgun (WGS) entry which is preliminary data.</text>
</comment>
<evidence type="ECO:0000313" key="2">
    <source>
        <dbReference type="EMBL" id="VDG69567.1"/>
    </source>
</evidence>
<dbReference type="GO" id="GO:0047700">
    <property type="term" value="F:beta-glucoside kinase activity"/>
    <property type="evidence" value="ECO:0007669"/>
    <property type="project" value="UniProtKB-EC"/>
</dbReference>
<dbReference type="RefSeq" id="WP_125147552.1">
    <property type="nucleotide sequence ID" value="NZ_UYIN01000001.1"/>
</dbReference>
<keyword evidence="2" id="KW-0808">Transferase</keyword>
<reference evidence="2 3" key="1">
    <citation type="submission" date="2018-11" db="EMBL/GenBank/DDBJ databases">
        <authorList>
            <consortium name="Pathogen Informatics"/>
        </authorList>
    </citation>
    <scope>NUCLEOTIDE SEQUENCE [LARGE SCALE GENOMIC DNA]</scope>
    <source>
        <strain evidence="2 3">NCTC10913</strain>
    </source>
</reference>
<gene>
    <name evidence="2" type="primary">bglK_1</name>
    <name evidence="2" type="ORF">NCTC10913_00223</name>
</gene>
<dbReference type="Pfam" id="PF00480">
    <property type="entry name" value="ROK"/>
    <property type="match status" value="1"/>
</dbReference>
<dbReference type="PANTHER" id="PTHR18964:SF149">
    <property type="entry name" value="BIFUNCTIONAL UDP-N-ACETYLGLUCOSAMINE 2-EPIMERASE_N-ACETYLMANNOSAMINE KINASE"/>
    <property type="match status" value="1"/>
</dbReference>
<protein>
    <submittedName>
        <fullName evidence="2">Sugar kinase</fullName>
        <ecNumber evidence="2">2.7.1.85</ecNumber>
    </submittedName>
</protein>
<dbReference type="InterPro" id="IPR043129">
    <property type="entry name" value="ATPase_NBD"/>
</dbReference>
<proteinExistence type="inferred from homology"/>
<keyword evidence="3" id="KW-1185">Reference proteome</keyword>
<dbReference type="InterPro" id="IPR000600">
    <property type="entry name" value="ROK"/>
</dbReference>
<evidence type="ECO:0000313" key="3">
    <source>
        <dbReference type="Proteomes" id="UP000277570"/>
    </source>
</evidence>
<dbReference type="Proteomes" id="UP000277570">
    <property type="component" value="Unassembled WGS sequence"/>
</dbReference>
<name>A0ABY6SN78_9CLOT</name>
<dbReference type="PANTHER" id="PTHR18964">
    <property type="entry name" value="ROK (REPRESSOR, ORF, KINASE) FAMILY"/>
    <property type="match status" value="1"/>
</dbReference>
<comment type="similarity">
    <text evidence="1">Belongs to the ROK (NagC/XylR) family.</text>
</comment>
<dbReference type="CDD" id="cd24152">
    <property type="entry name" value="ASKHA_NBD_ROK-like"/>
    <property type="match status" value="1"/>
</dbReference>